<dbReference type="Gene3D" id="1.20.5.4130">
    <property type="match status" value="1"/>
</dbReference>
<protein>
    <recommendedName>
        <fullName evidence="10">NB-ARC domain-containing protein</fullName>
    </recommendedName>
</protein>
<proteinExistence type="inferred from homology"/>
<dbReference type="InterPro" id="IPR002182">
    <property type="entry name" value="NB-ARC"/>
</dbReference>
<dbReference type="PRINTS" id="PR00364">
    <property type="entry name" value="DISEASERSIST"/>
</dbReference>
<dbReference type="Gramene" id="AET7Gv20077000.1">
    <property type="protein sequence ID" value="AET7Gv20077000.1"/>
    <property type="gene ID" value="AET7Gv20077000"/>
</dbReference>
<evidence type="ECO:0000313" key="8">
    <source>
        <dbReference type="EnsemblPlants" id="AET7Gv20077000.1"/>
    </source>
</evidence>
<dbReference type="InterPro" id="IPR027417">
    <property type="entry name" value="P-loop_NTPase"/>
</dbReference>
<evidence type="ECO:0000259" key="7">
    <source>
        <dbReference type="Pfam" id="PF18052"/>
    </source>
</evidence>
<evidence type="ECO:0000256" key="4">
    <source>
        <dbReference type="ARBA" id="ARBA00022741"/>
    </source>
</evidence>
<dbReference type="InterPro" id="IPR041118">
    <property type="entry name" value="Rx_N"/>
</dbReference>
<dbReference type="GO" id="GO:0043531">
    <property type="term" value="F:ADP binding"/>
    <property type="evidence" value="ECO:0007669"/>
    <property type="project" value="InterPro"/>
</dbReference>
<organism evidence="8 9">
    <name type="scientific">Aegilops tauschii subsp. strangulata</name>
    <name type="common">Goatgrass</name>
    <dbReference type="NCBI Taxonomy" id="200361"/>
    <lineage>
        <taxon>Eukaryota</taxon>
        <taxon>Viridiplantae</taxon>
        <taxon>Streptophyta</taxon>
        <taxon>Embryophyta</taxon>
        <taxon>Tracheophyta</taxon>
        <taxon>Spermatophyta</taxon>
        <taxon>Magnoliopsida</taxon>
        <taxon>Liliopsida</taxon>
        <taxon>Poales</taxon>
        <taxon>Poaceae</taxon>
        <taxon>BOP clade</taxon>
        <taxon>Pooideae</taxon>
        <taxon>Triticodae</taxon>
        <taxon>Triticeae</taxon>
        <taxon>Triticinae</taxon>
        <taxon>Aegilops</taxon>
    </lineage>
</organism>
<evidence type="ECO:0000256" key="5">
    <source>
        <dbReference type="ARBA" id="ARBA00022821"/>
    </source>
</evidence>
<dbReference type="GO" id="GO:0006952">
    <property type="term" value="P:defense response"/>
    <property type="evidence" value="ECO:0007669"/>
    <property type="project" value="UniProtKB-KW"/>
</dbReference>
<keyword evidence="3" id="KW-0677">Repeat</keyword>
<sequence length="705" mass="79352">GAGGRTELHACAAHLSLNNQTGHAVTLPGRHYLQLLLPPPPTPREKRRPEKAPRDSCLVIYSHHPLSVLTQHIPPPFLARSKAKASQGAATGCSLPQVGGCISSGFPGRDPPKKQQEWIGEQRLAMEATVLSVGKSVVNGAVSYAQSAVAKEVALQLGVHRDQAFIRDELEMMQSFLMAAHDERDNNKVIKTWVKQVRDLGYDVEDCLQDFVVRFERSPSWWRILRTLLDRRHVALEMKDLRAKVEDVSQRNLRYHLIRASATSSKPLATVAAEQYTAGGKASATMFGIDKARRAVKPRVDLAQLISKELGKDLRVIAVWGTCGVLGQASVIRHAYDDSDKFECRAWIKLTHPFDPIVFMQSIMRQFYGYSSFPEVASEVRGCRERASTTGADVLKKMLMMKQEDLVDEFKEHVNNKSYLIVLNDLCSIEDWDWIRTYFPVNSNGNRIIVATQQVEVASLCIGRKCRVSELKELSDDQTLYVFYPKSPQGGAYSMEPESTSSATAIVTTNRTNSLVPICEIAVGNQTKDAASGKNAIRRRLSRILSITPALERSEFVGRETEKWHILRLILNPVNKELQVISVWGMGGLGKTALVEDIYESQELNRIFEKHAFLRIISPFSHEEFLRSLAIQLGVGETSDGTVYSLPRSVEELMCDLKRFLREKRCLIVLDGLSSTTEWDMVMIFFLSYEKWKSNDSHHKRSEYC</sequence>
<name>A0A453QEG5_AEGTS</name>
<dbReference type="InterPro" id="IPR038005">
    <property type="entry name" value="RX-like_CC"/>
</dbReference>
<comment type="similarity">
    <text evidence="1">Belongs to the disease resistance NB-LRR family.</text>
</comment>
<evidence type="ECO:0000256" key="1">
    <source>
        <dbReference type="ARBA" id="ARBA00008894"/>
    </source>
</evidence>
<reference evidence="8" key="5">
    <citation type="journal article" date="2021" name="G3 (Bethesda)">
        <title>Aegilops tauschii genome assembly Aet v5.0 features greater sequence contiguity and improved annotation.</title>
        <authorList>
            <person name="Wang L."/>
            <person name="Zhu T."/>
            <person name="Rodriguez J.C."/>
            <person name="Deal K.R."/>
            <person name="Dubcovsky J."/>
            <person name="McGuire P.E."/>
            <person name="Lux T."/>
            <person name="Spannagl M."/>
            <person name="Mayer K.F.X."/>
            <person name="Baldrich P."/>
            <person name="Meyers B.C."/>
            <person name="Huo N."/>
            <person name="Gu Y.Q."/>
            <person name="Zhou H."/>
            <person name="Devos K.M."/>
            <person name="Bennetzen J.L."/>
            <person name="Unver T."/>
            <person name="Budak H."/>
            <person name="Gulick P.J."/>
            <person name="Galiba G."/>
            <person name="Kalapos B."/>
            <person name="Nelson D.R."/>
            <person name="Li P."/>
            <person name="You F.M."/>
            <person name="Luo M.C."/>
            <person name="Dvorak J."/>
        </authorList>
    </citation>
    <scope>NUCLEOTIDE SEQUENCE [LARGE SCALE GENOMIC DNA]</scope>
    <source>
        <strain evidence="8">cv. AL8/78</strain>
    </source>
</reference>
<feature type="domain" description="NB-ARC" evidence="6">
    <location>
        <begin position="575"/>
        <end position="688"/>
    </location>
</feature>
<dbReference type="PANTHER" id="PTHR19338:SF58">
    <property type="entry name" value="OS09G0517100 PROTEIN"/>
    <property type="match status" value="1"/>
</dbReference>
<feature type="domain" description="NB-ARC" evidence="6">
    <location>
        <begin position="311"/>
        <end position="483"/>
    </location>
</feature>
<keyword evidence="4" id="KW-0547">Nucleotide-binding</keyword>
<keyword evidence="9" id="KW-1185">Reference proteome</keyword>
<reference evidence="9" key="1">
    <citation type="journal article" date="2014" name="Science">
        <title>Ancient hybridizations among the ancestral genomes of bread wheat.</title>
        <authorList>
            <consortium name="International Wheat Genome Sequencing Consortium,"/>
            <person name="Marcussen T."/>
            <person name="Sandve S.R."/>
            <person name="Heier L."/>
            <person name="Spannagl M."/>
            <person name="Pfeifer M."/>
            <person name="Jakobsen K.S."/>
            <person name="Wulff B.B."/>
            <person name="Steuernagel B."/>
            <person name="Mayer K.F."/>
            <person name="Olsen O.A."/>
        </authorList>
    </citation>
    <scope>NUCLEOTIDE SEQUENCE [LARGE SCALE GENOMIC DNA]</scope>
    <source>
        <strain evidence="9">cv. AL8/78</strain>
    </source>
</reference>
<dbReference type="Pfam" id="PF18052">
    <property type="entry name" value="Rx_N"/>
    <property type="match status" value="1"/>
</dbReference>
<dbReference type="AlphaFoldDB" id="A0A453QEG5"/>
<evidence type="ECO:0008006" key="10">
    <source>
        <dbReference type="Google" id="ProtNLM"/>
    </source>
</evidence>
<reference evidence="8" key="3">
    <citation type="journal article" date="2017" name="Nature">
        <title>Genome sequence of the progenitor of the wheat D genome Aegilops tauschii.</title>
        <authorList>
            <person name="Luo M.C."/>
            <person name="Gu Y.Q."/>
            <person name="Puiu D."/>
            <person name="Wang H."/>
            <person name="Twardziok S.O."/>
            <person name="Deal K.R."/>
            <person name="Huo N."/>
            <person name="Zhu T."/>
            <person name="Wang L."/>
            <person name="Wang Y."/>
            <person name="McGuire P.E."/>
            <person name="Liu S."/>
            <person name="Long H."/>
            <person name="Ramasamy R.K."/>
            <person name="Rodriguez J.C."/>
            <person name="Van S.L."/>
            <person name="Yuan L."/>
            <person name="Wang Z."/>
            <person name="Xia Z."/>
            <person name="Xiao L."/>
            <person name="Anderson O.D."/>
            <person name="Ouyang S."/>
            <person name="Liang Y."/>
            <person name="Zimin A.V."/>
            <person name="Pertea G."/>
            <person name="Qi P."/>
            <person name="Bennetzen J.L."/>
            <person name="Dai X."/>
            <person name="Dawson M.W."/>
            <person name="Muller H.G."/>
            <person name="Kugler K."/>
            <person name="Rivarola-Duarte L."/>
            <person name="Spannagl M."/>
            <person name="Mayer K.F.X."/>
            <person name="Lu F.H."/>
            <person name="Bevan M.W."/>
            <person name="Leroy P."/>
            <person name="Li P."/>
            <person name="You F.M."/>
            <person name="Sun Q."/>
            <person name="Liu Z."/>
            <person name="Lyons E."/>
            <person name="Wicker T."/>
            <person name="Salzberg S.L."/>
            <person name="Devos K.M."/>
            <person name="Dvorak J."/>
        </authorList>
    </citation>
    <scope>NUCLEOTIDE SEQUENCE [LARGE SCALE GENOMIC DNA]</scope>
    <source>
        <strain evidence="8">cv. AL8/78</strain>
    </source>
</reference>
<reference evidence="8" key="4">
    <citation type="submission" date="2019-03" db="UniProtKB">
        <authorList>
            <consortium name="EnsemblPlants"/>
        </authorList>
    </citation>
    <scope>IDENTIFICATION</scope>
</reference>
<dbReference type="PANTHER" id="PTHR19338">
    <property type="entry name" value="TRANSLOCASE OF INNER MITOCHONDRIAL MEMBRANE 13 HOMOLOG"/>
    <property type="match status" value="1"/>
</dbReference>
<dbReference type="CDD" id="cd14798">
    <property type="entry name" value="RX-CC_like"/>
    <property type="match status" value="1"/>
</dbReference>
<evidence type="ECO:0000313" key="9">
    <source>
        <dbReference type="Proteomes" id="UP000015105"/>
    </source>
</evidence>
<dbReference type="Proteomes" id="UP000015105">
    <property type="component" value="Chromosome 7D"/>
</dbReference>
<keyword evidence="5" id="KW-0611">Plant defense</keyword>
<dbReference type="EnsemblPlants" id="AET7Gv20077000.1">
    <property type="protein sequence ID" value="AET7Gv20077000.1"/>
    <property type="gene ID" value="AET7Gv20077000"/>
</dbReference>
<feature type="domain" description="Disease resistance N-terminal" evidence="7">
    <location>
        <begin position="137"/>
        <end position="220"/>
    </location>
</feature>
<reference evidence="9" key="2">
    <citation type="journal article" date="2017" name="Nat. Plants">
        <title>The Aegilops tauschii genome reveals multiple impacts of transposons.</title>
        <authorList>
            <person name="Zhao G."/>
            <person name="Zou C."/>
            <person name="Li K."/>
            <person name="Wang K."/>
            <person name="Li T."/>
            <person name="Gao L."/>
            <person name="Zhang X."/>
            <person name="Wang H."/>
            <person name="Yang Z."/>
            <person name="Liu X."/>
            <person name="Jiang W."/>
            <person name="Mao L."/>
            <person name="Kong X."/>
            <person name="Jiao Y."/>
            <person name="Jia J."/>
        </authorList>
    </citation>
    <scope>NUCLEOTIDE SEQUENCE [LARGE SCALE GENOMIC DNA]</scope>
    <source>
        <strain evidence="9">cv. AL8/78</strain>
    </source>
</reference>
<accession>A0A453QEG5</accession>
<dbReference type="SUPFAM" id="SSF52540">
    <property type="entry name" value="P-loop containing nucleoside triphosphate hydrolases"/>
    <property type="match status" value="2"/>
</dbReference>
<evidence type="ECO:0000256" key="2">
    <source>
        <dbReference type="ARBA" id="ARBA00022614"/>
    </source>
</evidence>
<dbReference type="Pfam" id="PF00931">
    <property type="entry name" value="NB-ARC"/>
    <property type="match status" value="2"/>
</dbReference>
<keyword evidence="2" id="KW-0433">Leucine-rich repeat</keyword>
<dbReference type="Gene3D" id="3.40.50.300">
    <property type="entry name" value="P-loop containing nucleotide triphosphate hydrolases"/>
    <property type="match status" value="2"/>
</dbReference>
<evidence type="ECO:0000259" key="6">
    <source>
        <dbReference type="Pfam" id="PF00931"/>
    </source>
</evidence>
<evidence type="ECO:0000256" key="3">
    <source>
        <dbReference type="ARBA" id="ARBA00022737"/>
    </source>
</evidence>